<dbReference type="AlphaFoldDB" id="A0A498IY90"/>
<organism evidence="2 3">
    <name type="scientific">Malus domestica</name>
    <name type="common">Apple</name>
    <name type="synonym">Pyrus malus</name>
    <dbReference type="NCBI Taxonomy" id="3750"/>
    <lineage>
        <taxon>Eukaryota</taxon>
        <taxon>Viridiplantae</taxon>
        <taxon>Streptophyta</taxon>
        <taxon>Embryophyta</taxon>
        <taxon>Tracheophyta</taxon>
        <taxon>Spermatophyta</taxon>
        <taxon>Magnoliopsida</taxon>
        <taxon>eudicotyledons</taxon>
        <taxon>Gunneridae</taxon>
        <taxon>Pentapetalae</taxon>
        <taxon>rosids</taxon>
        <taxon>fabids</taxon>
        <taxon>Rosales</taxon>
        <taxon>Rosaceae</taxon>
        <taxon>Amygdaloideae</taxon>
        <taxon>Maleae</taxon>
        <taxon>Malus</taxon>
    </lineage>
</organism>
<evidence type="ECO:0000256" key="1">
    <source>
        <dbReference type="SAM" id="MobiDB-lite"/>
    </source>
</evidence>
<protein>
    <submittedName>
        <fullName evidence="2">Uncharacterized protein</fullName>
    </submittedName>
</protein>
<keyword evidence="3" id="KW-1185">Reference proteome</keyword>
<reference evidence="2 3" key="1">
    <citation type="submission" date="2018-10" db="EMBL/GenBank/DDBJ databases">
        <title>A high-quality apple genome assembly.</title>
        <authorList>
            <person name="Hu J."/>
        </authorList>
    </citation>
    <scope>NUCLEOTIDE SEQUENCE [LARGE SCALE GENOMIC DNA]</scope>
    <source>
        <strain evidence="3">cv. HFTH1</strain>
        <tissue evidence="2">Young leaf</tissue>
    </source>
</reference>
<accession>A0A498IY90</accession>
<proteinExistence type="predicted"/>
<dbReference type="EMBL" id="RDQH01000335">
    <property type="protein sequence ID" value="RXH88409.1"/>
    <property type="molecule type" value="Genomic_DNA"/>
</dbReference>
<name>A0A498IY90_MALDO</name>
<evidence type="ECO:0000313" key="2">
    <source>
        <dbReference type="EMBL" id="RXH88409.1"/>
    </source>
</evidence>
<comment type="caution">
    <text evidence="2">The sequence shown here is derived from an EMBL/GenBank/DDBJ whole genome shotgun (WGS) entry which is preliminary data.</text>
</comment>
<sequence>MEVVLPPEFNIQPGPSLWVSLEEQGFYGFQPIVCALCYLNTHDILQCPKREYFSAYVQTHINPRNYSKRHWNNPCLESYNPKLKEHIEQYFEQFNVPQELSVEDLSKLLESTKLYIEITNEGFLIQALNYGKSFNDQEEIGAGTEEQSTTHSRPGEKTAHAEPIIPPEPSATQVHVPPPKTFPQSLQ</sequence>
<feature type="region of interest" description="Disordered" evidence="1">
    <location>
        <begin position="141"/>
        <end position="187"/>
    </location>
</feature>
<dbReference type="Proteomes" id="UP000290289">
    <property type="component" value="Chromosome 9"/>
</dbReference>
<evidence type="ECO:0000313" key="3">
    <source>
        <dbReference type="Proteomes" id="UP000290289"/>
    </source>
</evidence>
<gene>
    <name evidence="2" type="ORF">DVH24_000008</name>
</gene>